<dbReference type="EMBL" id="JAEDAL010000002">
    <property type="protein sequence ID" value="MBH9552268.1"/>
    <property type="molecule type" value="Genomic_DNA"/>
</dbReference>
<evidence type="ECO:0000313" key="2">
    <source>
        <dbReference type="EMBL" id="MBH9552268.1"/>
    </source>
</evidence>
<evidence type="ECO:0000256" key="1">
    <source>
        <dbReference type="SAM" id="SignalP"/>
    </source>
</evidence>
<gene>
    <name evidence="2" type="ORF">I7X43_05315</name>
</gene>
<reference evidence="2" key="1">
    <citation type="submission" date="2020-12" db="EMBL/GenBank/DDBJ databases">
        <title>The genome sequence of Inhella sp. 4Y17.</title>
        <authorList>
            <person name="Liu Y."/>
        </authorList>
    </citation>
    <scope>NUCLEOTIDE SEQUENCE</scope>
    <source>
        <strain evidence="2">4Y10</strain>
    </source>
</reference>
<sequence length="110" mass="12107">MKWVFAFLLCGVSMGTVQAHNHAHSHGAGHEAAAPAATDEWVDGEVRKLELAAGKVQLKHGPIKHMDMPPMTMVFHVKEPALLNGLQVGDKLKFRVVREGGKFMVTEIQR</sequence>
<comment type="caution">
    <text evidence="2">The sequence shown here is derived from an EMBL/GenBank/DDBJ whole genome shotgun (WGS) entry which is preliminary data.</text>
</comment>
<organism evidence="2 3">
    <name type="scientific">Inhella gelatinilytica</name>
    <dbReference type="NCBI Taxonomy" id="2795030"/>
    <lineage>
        <taxon>Bacteria</taxon>
        <taxon>Pseudomonadati</taxon>
        <taxon>Pseudomonadota</taxon>
        <taxon>Betaproteobacteria</taxon>
        <taxon>Burkholderiales</taxon>
        <taxon>Sphaerotilaceae</taxon>
        <taxon>Inhella</taxon>
    </lineage>
</organism>
<dbReference type="InterPro" id="IPR042230">
    <property type="entry name" value="CusF_sf"/>
</dbReference>
<evidence type="ECO:0000313" key="3">
    <source>
        <dbReference type="Proteomes" id="UP000620139"/>
    </source>
</evidence>
<feature type="chain" id="PRO_5037161957" evidence="1">
    <location>
        <begin position="20"/>
        <end position="110"/>
    </location>
</feature>
<dbReference type="Proteomes" id="UP000620139">
    <property type="component" value="Unassembled WGS sequence"/>
</dbReference>
<keyword evidence="1" id="KW-0732">Signal</keyword>
<dbReference type="InterPro" id="IPR021647">
    <property type="entry name" value="CusF_Ec"/>
</dbReference>
<keyword evidence="3" id="KW-1185">Reference proteome</keyword>
<dbReference type="RefSeq" id="WP_198099893.1">
    <property type="nucleotide sequence ID" value="NZ_JAEDAL010000002.1"/>
</dbReference>
<protein>
    <submittedName>
        <fullName evidence="2">Copper-binding protein</fullName>
    </submittedName>
</protein>
<dbReference type="Pfam" id="PF11604">
    <property type="entry name" value="CusF_Ec"/>
    <property type="match status" value="1"/>
</dbReference>
<proteinExistence type="predicted"/>
<dbReference type="Gene3D" id="2.40.50.320">
    <property type="entry name" value="Copper binding periplasmic protein CusF"/>
    <property type="match status" value="1"/>
</dbReference>
<accession>A0A931IX45</accession>
<dbReference type="AlphaFoldDB" id="A0A931IX45"/>
<feature type="signal peptide" evidence="1">
    <location>
        <begin position="1"/>
        <end position="19"/>
    </location>
</feature>
<name>A0A931IX45_9BURK</name>